<dbReference type="Proteomes" id="UP000078534">
    <property type="component" value="Unassembled WGS sequence"/>
</dbReference>
<proteinExistence type="predicted"/>
<name>A0A179SS90_9BACI</name>
<dbReference type="Pfam" id="PF25250">
    <property type="entry name" value="DUF7852"/>
    <property type="match status" value="1"/>
</dbReference>
<dbReference type="InterPro" id="IPR054845">
    <property type="entry name" value="Exosporium_prot_C"/>
</dbReference>
<reference evidence="3" key="1">
    <citation type="submission" date="2016-04" db="EMBL/GenBank/DDBJ databases">
        <authorList>
            <person name="Lyu Z."/>
            <person name="Lyu W."/>
        </authorList>
    </citation>
    <scope>NUCLEOTIDE SEQUENCE [LARGE SCALE GENOMIC DNA]</scope>
    <source>
        <strain evidence="3">C44</strain>
    </source>
</reference>
<dbReference type="OrthoDB" id="2381017at2"/>
<dbReference type="InterPro" id="IPR057174">
    <property type="entry name" value="DUF7852"/>
</dbReference>
<sequence>MMKNTGCGCNGHDDCPPKMECDKVHSKSGECNITPFAVSGAEELTVVLADVVLQTQVEADIKLPSHATDIKSIRKNVKLTQCKVVRNSFDPTNLTAKLFVEGYVHKNIQYVEDCQGWVKDYSVNVPFRCYQIVPLTLPAEYPFGEFSIKNNILERRELAADGMGADDCTTGSLHFEIFTEPVQCKLLFAVVDEWDLFRNHDNWGRFDKIVEKMDVVLGIKLFQKQQEPTPIPTPTAGGGFGTFAQPETIYDRFRNIIGR</sequence>
<accession>A0A179SS90</accession>
<dbReference type="NCBIfam" id="NF045794">
    <property type="entry name" value="CsxC_fam"/>
    <property type="match status" value="1"/>
</dbReference>
<dbReference type="EMBL" id="LWSG01000026">
    <property type="protein sequence ID" value="OAS84617.1"/>
    <property type="molecule type" value="Genomic_DNA"/>
</dbReference>
<gene>
    <name evidence="2" type="ORF">A6K24_25060</name>
</gene>
<dbReference type="AlphaFoldDB" id="A0A179SS90"/>
<evidence type="ECO:0000313" key="3">
    <source>
        <dbReference type="Proteomes" id="UP000078534"/>
    </source>
</evidence>
<protein>
    <recommendedName>
        <fullName evidence="1">DUF7852 domain-containing protein</fullName>
    </recommendedName>
</protein>
<dbReference type="STRING" id="152268.A6K24_25060"/>
<feature type="domain" description="DUF7852" evidence="1">
    <location>
        <begin position="55"/>
        <end position="113"/>
    </location>
</feature>
<evidence type="ECO:0000313" key="2">
    <source>
        <dbReference type="EMBL" id="OAS84617.1"/>
    </source>
</evidence>
<keyword evidence="3" id="KW-1185">Reference proteome</keyword>
<dbReference type="RefSeq" id="WP_066335732.1">
    <property type="nucleotide sequence ID" value="NZ_LWSG01000026.1"/>
</dbReference>
<evidence type="ECO:0000259" key="1">
    <source>
        <dbReference type="Pfam" id="PF25250"/>
    </source>
</evidence>
<organism evidence="2 3">
    <name type="scientific">Metabacillus litoralis</name>
    <dbReference type="NCBI Taxonomy" id="152268"/>
    <lineage>
        <taxon>Bacteria</taxon>
        <taxon>Bacillati</taxon>
        <taxon>Bacillota</taxon>
        <taxon>Bacilli</taxon>
        <taxon>Bacillales</taxon>
        <taxon>Bacillaceae</taxon>
        <taxon>Metabacillus</taxon>
    </lineage>
</organism>
<comment type="caution">
    <text evidence="2">The sequence shown here is derived from an EMBL/GenBank/DDBJ whole genome shotgun (WGS) entry which is preliminary data.</text>
</comment>